<proteinExistence type="predicted"/>
<protein>
    <submittedName>
        <fullName evidence="1">Uncharacterized protein</fullName>
    </submittedName>
</protein>
<dbReference type="Proteomes" id="UP000814033">
    <property type="component" value="Unassembled WGS sequence"/>
</dbReference>
<dbReference type="EMBL" id="MU276057">
    <property type="protein sequence ID" value="KAI0042605.1"/>
    <property type="molecule type" value="Genomic_DNA"/>
</dbReference>
<reference evidence="1" key="1">
    <citation type="submission" date="2021-02" db="EMBL/GenBank/DDBJ databases">
        <authorList>
            <consortium name="DOE Joint Genome Institute"/>
            <person name="Ahrendt S."/>
            <person name="Looney B.P."/>
            <person name="Miyauchi S."/>
            <person name="Morin E."/>
            <person name="Drula E."/>
            <person name="Courty P.E."/>
            <person name="Chicoki N."/>
            <person name="Fauchery L."/>
            <person name="Kohler A."/>
            <person name="Kuo A."/>
            <person name="Labutti K."/>
            <person name="Pangilinan J."/>
            <person name="Lipzen A."/>
            <person name="Riley R."/>
            <person name="Andreopoulos W."/>
            <person name="He G."/>
            <person name="Johnson J."/>
            <person name="Barry K.W."/>
            <person name="Grigoriev I.V."/>
            <person name="Nagy L."/>
            <person name="Hibbett D."/>
            <person name="Henrissat B."/>
            <person name="Matheny P.B."/>
            <person name="Labbe J."/>
            <person name="Martin F."/>
        </authorList>
    </citation>
    <scope>NUCLEOTIDE SEQUENCE</scope>
    <source>
        <strain evidence="1">FP105234-sp</strain>
    </source>
</reference>
<organism evidence="1 2">
    <name type="scientific">Auriscalpium vulgare</name>
    <dbReference type="NCBI Taxonomy" id="40419"/>
    <lineage>
        <taxon>Eukaryota</taxon>
        <taxon>Fungi</taxon>
        <taxon>Dikarya</taxon>
        <taxon>Basidiomycota</taxon>
        <taxon>Agaricomycotina</taxon>
        <taxon>Agaricomycetes</taxon>
        <taxon>Russulales</taxon>
        <taxon>Auriscalpiaceae</taxon>
        <taxon>Auriscalpium</taxon>
    </lineage>
</organism>
<keyword evidence="2" id="KW-1185">Reference proteome</keyword>
<gene>
    <name evidence="1" type="ORF">FA95DRAFT_1610065</name>
</gene>
<evidence type="ECO:0000313" key="2">
    <source>
        <dbReference type="Proteomes" id="UP000814033"/>
    </source>
</evidence>
<evidence type="ECO:0000313" key="1">
    <source>
        <dbReference type="EMBL" id="KAI0042605.1"/>
    </source>
</evidence>
<reference evidence="1" key="2">
    <citation type="journal article" date="2022" name="New Phytol.">
        <title>Evolutionary transition to the ectomycorrhizal habit in the genomes of a hyperdiverse lineage of mushroom-forming fungi.</title>
        <authorList>
            <person name="Looney B."/>
            <person name="Miyauchi S."/>
            <person name="Morin E."/>
            <person name="Drula E."/>
            <person name="Courty P.E."/>
            <person name="Kohler A."/>
            <person name="Kuo A."/>
            <person name="LaButti K."/>
            <person name="Pangilinan J."/>
            <person name="Lipzen A."/>
            <person name="Riley R."/>
            <person name="Andreopoulos W."/>
            <person name="He G."/>
            <person name="Johnson J."/>
            <person name="Nolan M."/>
            <person name="Tritt A."/>
            <person name="Barry K.W."/>
            <person name="Grigoriev I.V."/>
            <person name="Nagy L.G."/>
            <person name="Hibbett D."/>
            <person name="Henrissat B."/>
            <person name="Matheny P.B."/>
            <person name="Labbe J."/>
            <person name="Martin F.M."/>
        </authorList>
    </citation>
    <scope>NUCLEOTIDE SEQUENCE</scope>
    <source>
        <strain evidence="1">FP105234-sp</strain>
    </source>
</reference>
<name>A0ACB8RF15_9AGAM</name>
<accession>A0ACB8RF15</accession>
<sequence length="170" mass="17630">MSYSPTAPVPTYPTLNVSAIVGRNGASAFECWALTPGFEVSSEAGTAGAEVLQLGDLANASYSVLPPRFAGGPHHAPRVQYVLLLSGAAHVTLPNSTADMWVFGGAHGLHFAADVEGVSAYGHVTDYPSGDETRSVQIPTAGGVAPPHEVLHAGPCEHSMQLRRSLADLD</sequence>
<comment type="caution">
    <text evidence="1">The sequence shown here is derived from an EMBL/GenBank/DDBJ whole genome shotgun (WGS) entry which is preliminary data.</text>
</comment>